<feature type="domain" description="MHD2" evidence="3">
    <location>
        <begin position="797"/>
        <end position="907"/>
    </location>
</feature>
<dbReference type="InterPro" id="IPR014772">
    <property type="entry name" value="Munc13_dom-2"/>
</dbReference>
<dbReference type="PANTHER" id="PTHR31280">
    <property type="entry name" value="PROTEIN UNC-13 HOMOLOG"/>
    <property type="match status" value="1"/>
</dbReference>
<feature type="region of interest" description="Disordered" evidence="1">
    <location>
        <begin position="682"/>
        <end position="706"/>
    </location>
</feature>
<feature type="compositionally biased region" description="Polar residues" evidence="1">
    <location>
        <begin position="697"/>
        <end position="706"/>
    </location>
</feature>
<organism evidence="4 5">
    <name type="scientific">Rhynchospora tenuis</name>
    <dbReference type="NCBI Taxonomy" id="198213"/>
    <lineage>
        <taxon>Eukaryota</taxon>
        <taxon>Viridiplantae</taxon>
        <taxon>Streptophyta</taxon>
        <taxon>Embryophyta</taxon>
        <taxon>Tracheophyta</taxon>
        <taxon>Spermatophyta</taxon>
        <taxon>Magnoliopsida</taxon>
        <taxon>Liliopsida</taxon>
        <taxon>Poales</taxon>
        <taxon>Cyperaceae</taxon>
        <taxon>Cyperoideae</taxon>
        <taxon>Rhynchosporeae</taxon>
        <taxon>Rhynchospora</taxon>
    </lineage>
</organism>
<gene>
    <name evidence="4" type="ORF">LUZ61_013073</name>
</gene>
<dbReference type="InterPro" id="IPR014770">
    <property type="entry name" value="Munc13_1"/>
</dbReference>
<dbReference type="InterPro" id="IPR057984">
    <property type="entry name" value="PATROL1_C"/>
</dbReference>
<dbReference type="InterPro" id="IPR008528">
    <property type="entry name" value="unc-13_homologue"/>
</dbReference>
<feature type="domain" description="MHD1" evidence="2">
    <location>
        <begin position="525"/>
        <end position="668"/>
    </location>
</feature>
<proteinExistence type="predicted"/>
<evidence type="ECO:0000256" key="1">
    <source>
        <dbReference type="SAM" id="MobiDB-lite"/>
    </source>
</evidence>
<dbReference type="PANTHER" id="PTHR31280:SF4">
    <property type="entry name" value="ELONGATION FACTOR TS (DUF810)"/>
    <property type="match status" value="1"/>
</dbReference>
<sequence>MASLFNASSRRESLNSVTSNAASLPSPFGSLALPLSHPDLAHTAYEIFVSACRTSAGSRPLTYTPQSQSQSQSASPSSASSSSPTLQRSLTSAAASKVKKALGLKSKTAKSNHLTPTKKPATIAELMRIQMCIPEQADARIRRGLLRIAASQLGRRVESMVLPLELLQQFKSSDFPDPQEYDSWRTRNLRMLEAGLLLHPLIPLDRSDPSAHRLRQILRGAADRPIETGRNTESMQLLRTAVLSLATRTFDGSGSDSCHWADGSPLNLYIYQKLLEACFEIGDEGSLIDEVDEVLELIKKTWTILGISQIYHNLCFTWVLFNQYVTTGQVDTDLLLAADAQLAEVAKDAKTNKDPVYCKILSSTLTSIMGWAEKRLLAYHEAFNASNIEAMQSIVSLGVCSAQILVEDISHEYRRRRKGETDVARSTIDTYIRSSLRTAFAQRMEEVDLNRRSGNKYQNTPTPILSILAKDIGDLAKKEKDLFSPIFKKWHPLAAGVAVATLHSCYGNELKQFISGLAELTSDSVQVLKSADKLEKDLVSIAVEDSVDSEDGGKGLIREMPPYEAELAIANLVRDWIKTRVDRLKDWVDRNLQQETWNPGANRANCAPSAVEVLRIIDETLDAYFQLPIPMHRALLPDLTLGLDRSLQHYASKAKSGCGTRSTFIPAIPALTRCEVGSKLWKKKEKPTQTPPRRRSQVGSMNGRDSLSLPQLCTRMNTIYHIRSELENLEKKIKTCLRNVENAHADITDGLDIKFELSLSSCQEGIQTLCETTAYKVVFHDMSHVLWESLYLGDTASNRIDSFIKELDPTLEVISGTVHNRVRNRVITALMKAAFDGFLLVLLAGGPQRAFTRQDSQILEEDFKSLKALFLADGDGLPDEVVEKASSQAKNVLTLFRADSETLVERYKRMVMEAFGSAAKSRFPLPPTTGNWSPNEANTLLRVLCYRNDEAATRFLKKTYNLPKKL</sequence>
<dbReference type="PROSITE" id="PS51258">
    <property type="entry name" value="MHD1"/>
    <property type="match status" value="1"/>
</dbReference>
<name>A0AAD6A496_9POAL</name>
<dbReference type="Pfam" id="PF25761">
    <property type="entry name" value="TPR_PATROL1"/>
    <property type="match status" value="1"/>
</dbReference>
<reference evidence="4 5" key="1">
    <citation type="journal article" date="2022" name="Cell">
        <title>Repeat-based holocentromeres influence genome architecture and karyotype evolution.</title>
        <authorList>
            <person name="Hofstatter P.G."/>
            <person name="Thangavel G."/>
            <person name="Lux T."/>
            <person name="Neumann P."/>
            <person name="Vondrak T."/>
            <person name="Novak P."/>
            <person name="Zhang M."/>
            <person name="Costa L."/>
            <person name="Castellani M."/>
            <person name="Scott A."/>
            <person name="Toegelov H."/>
            <person name="Fuchs J."/>
            <person name="Mata-Sucre Y."/>
            <person name="Dias Y."/>
            <person name="Vanzela A.L.L."/>
            <person name="Huettel B."/>
            <person name="Almeida C.C.S."/>
            <person name="Simkova H."/>
            <person name="Souza G."/>
            <person name="Pedrosa-Harand A."/>
            <person name="Macas J."/>
            <person name="Mayer K.F.X."/>
            <person name="Houben A."/>
            <person name="Marques A."/>
        </authorList>
    </citation>
    <scope>NUCLEOTIDE SEQUENCE [LARGE SCALE GENOMIC DNA]</scope>
    <source>
        <strain evidence="4">RhyTen1mFocal</strain>
    </source>
</reference>
<dbReference type="PROSITE" id="PS51259">
    <property type="entry name" value="MHD2"/>
    <property type="match status" value="1"/>
</dbReference>
<protein>
    <submittedName>
        <fullName evidence="4">Uncharacterized protein</fullName>
    </submittedName>
</protein>
<feature type="region of interest" description="Disordered" evidence="1">
    <location>
        <begin position="59"/>
        <end position="90"/>
    </location>
</feature>
<dbReference type="AlphaFoldDB" id="A0AAD6A496"/>
<evidence type="ECO:0000259" key="2">
    <source>
        <dbReference type="PROSITE" id="PS51258"/>
    </source>
</evidence>
<feature type="compositionally biased region" description="Low complexity" evidence="1">
    <location>
        <begin position="66"/>
        <end position="90"/>
    </location>
</feature>
<dbReference type="EMBL" id="JAMRDG010000001">
    <property type="protein sequence ID" value="KAJ3709368.1"/>
    <property type="molecule type" value="Genomic_DNA"/>
</dbReference>
<dbReference type="Proteomes" id="UP001210211">
    <property type="component" value="Unassembled WGS sequence"/>
</dbReference>
<keyword evidence="5" id="KW-1185">Reference proteome</keyword>
<comment type="caution">
    <text evidence="4">The sequence shown here is derived from an EMBL/GenBank/DDBJ whole genome shotgun (WGS) entry which is preliminary data.</text>
</comment>
<evidence type="ECO:0000313" key="4">
    <source>
        <dbReference type="EMBL" id="KAJ3709368.1"/>
    </source>
</evidence>
<accession>A0AAD6A496</accession>
<evidence type="ECO:0000313" key="5">
    <source>
        <dbReference type="Proteomes" id="UP001210211"/>
    </source>
</evidence>
<dbReference type="Gene3D" id="1.10.357.50">
    <property type="match status" value="1"/>
</dbReference>
<evidence type="ECO:0000259" key="3">
    <source>
        <dbReference type="PROSITE" id="PS51259"/>
    </source>
</evidence>